<reference evidence="2 3" key="1">
    <citation type="submission" date="2020-04" db="EMBL/GenBank/DDBJ databases">
        <title>Massilia sp. RP-1-19 isolated from soil.</title>
        <authorList>
            <person name="Dahal R.H."/>
        </authorList>
    </citation>
    <scope>NUCLEOTIDE SEQUENCE [LARGE SCALE GENOMIC DNA]</scope>
    <source>
        <strain evidence="2 3">RP-1-19</strain>
    </source>
</reference>
<dbReference type="Proteomes" id="UP000583752">
    <property type="component" value="Unassembled WGS sequence"/>
</dbReference>
<dbReference type="InterPro" id="IPR029058">
    <property type="entry name" value="AB_hydrolase_fold"/>
</dbReference>
<dbReference type="Pfam" id="PF12697">
    <property type="entry name" value="Abhydrolase_6"/>
    <property type="match status" value="1"/>
</dbReference>
<dbReference type="AlphaFoldDB" id="A0A848HVW5"/>
<dbReference type="InterPro" id="IPR052897">
    <property type="entry name" value="Sec-Metab_Biosynth_Hydrolase"/>
</dbReference>
<dbReference type="SUPFAM" id="SSF53474">
    <property type="entry name" value="alpha/beta-Hydrolases"/>
    <property type="match status" value="1"/>
</dbReference>
<name>A0A848HVW5_9BURK</name>
<dbReference type="GO" id="GO:0016787">
    <property type="term" value="F:hydrolase activity"/>
    <property type="evidence" value="ECO:0007669"/>
    <property type="project" value="UniProtKB-KW"/>
</dbReference>
<evidence type="ECO:0000313" key="2">
    <source>
        <dbReference type="EMBL" id="NML63443.1"/>
    </source>
</evidence>
<organism evidence="2 3">
    <name type="scientific">Massilia polaris</name>
    <dbReference type="NCBI Taxonomy" id="2728846"/>
    <lineage>
        <taxon>Bacteria</taxon>
        <taxon>Pseudomonadati</taxon>
        <taxon>Pseudomonadota</taxon>
        <taxon>Betaproteobacteria</taxon>
        <taxon>Burkholderiales</taxon>
        <taxon>Oxalobacteraceae</taxon>
        <taxon>Telluria group</taxon>
        <taxon>Massilia</taxon>
    </lineage>
</organism>
<dbReference type="EMBL" id="JABBGG010000018">
    <property type="protein sequence ID" value="NML63443.1"/>
    <property type="molecule type" value="Genomic_DNA"/>
</dbReference>
<comment type="caution">
    <text evidence="2">The sequence shown here is derived from an EMBL/GenBank/DDBJ whole genome shotgun (WGS) entry which is preliminary data.</text>
</comment>
<dbReference type="RefSeq" id="WP_169469402.1">
    <property type="nucleotide sequence ID" value="NZ_JABBGG010000018.1"/>
</dbReference>
<dbReference type="PANTHER" id="PTHR37017:SF11">
    <property type="entry name" value="ESTERASE_LIPASE_THIOESTERASE DOMAIN-CONTAINING PROTEIN"/>
    <property type="match status" value="1"/>
</dbReference>
<accession>A0A848HVW5</accession>
<feature type="domain" description="AB hydrolase-1" evidence="1">
    <location>
        <begin position="20"/>
        <end position="119"/>
    </location>
</feature>
<gene>
    <name evidence="2" type="ORF">HHL21_20585</name>
</gene>
<evidence type="ECO:0000259" key="1">
    <source>
        <dbReference type="Pfam" id="PF12697"/>
    </source>
</evidence>
<dbReference type="Gene3D" id="3.40.50.1820">
    <property type="entry name" value="alpha/beta hydrolase"/>
    <property type="match status" value="1"/>
</dbReference>
<evidence type="ECO:0000313" key="3">
    <source>
        <dbReference type="Proteomes" id="UP000583752"/>
    </source>
</evidence>
<proteinExistence type="predicted"/>
<keyword evidence="3" id="KW-1185">Reference proteome</keyword>
<keyword evidence="2" id="KW-0378">Hydrolase</keyword>
<protein>
    <submittedName>
        <fullName evidence="2">Alpha/beta hydrolase</fullName>
    </submittedName>
</protein>
<dbReference type="InterPro" id="IPR000073">
    <property type="entry name" value="AB_hydrolase_1"/>
</dbReference>
<dbReference type="PANTHER" id="PTHR37017">
    <property type="entry name" value="AB HYDROLASE-1 DOMAIN-CONTAINING PROTEIN-RELATED"/>
    <property type="match status" value="1"/>
</dbReference>
<sequence>MAGRSSVDDRRSATWRGQPVDGFLLLDQAKFAASFAGDIDPEKANFMAASQVPWGLDARTGAVSEAAWKAKPSYYLIAKDDKMIPPPAQQFMSKRIGASVEEVPGSHSVYISQPQAVAKLIERAAQEIAAKCD</sequence>